<keyword evidence="8 9" id="KW-0413">Isomerase</keyword>
<dbReference type="FunFam" id="3.30.1360.40:FF:000002">
    <property type="entry name" value="DNA gyrase subunit A"/>
    <property type="match status" value="1"/>
</dbReference>
<dbReference type="GO" id="GO:0005737">
    <property type="term" value="C:cytoplasm"/>
    <property type="evidence" value="ECO:0007669"/>
    <property type="project" value="UniProtKB-SubCell"/>
</dbReference>
<dbReference type="Gene3D" id="3.30.1360.40">
    <property type="match status" value="1"/>
</dbReference>
<keyword evidence="14" id="KW-1185">Reference proteome</keyword>
<dbReference type="InterPro" id="IPR035516">
    <property type="entry name" value="Gyrase/topoIV_suA_C"/>
</dbReference>
<dbReference type="InterPro" id="IPR005743">
    <property type="entry name" value="GyrA"/>
</dbReference>
<comment type="caution">
    <text evidence="13">The sequence shown here is derived from an EMBL/GenBank/DDBJ whole genome shotgun (WGS) entry which is preliminary data.</text>
</comment>
<dbReference type="InterPro" id="IPR002205">
    <property type="entry name" value="Topo_IIA_dom_A"/>
</dbReference>
<dbReference type="PATRIC" id="fig|404937.3.peg.408"/>
<dbReference type="Gene3D" id="3.90.199.10">
    <property type="entry name" value="Topoisomerase II, domain 5"/>
    <property type="match status" value="1"/>
</dbReference>
<dbReference type="PROSITE" id="PS52040">
    <property type="entry name" value="TOPO_IIA"/>
    <property type="match status" value="1"/>
</dbReference>
<sequence length="819" mass="92138">MSERVKEISISQEMRASFLDYAMSVIVSRALPDVRDGLKPVHRRILYAMHDLGMTADKPYKKSARIVGEVIGKYHPHGDAAVYDTMVRMAQDFNYRYMLVDGHGNFGSIDGDAAAAMRYTEARMSKISMELLRDINKDTIDYQDNYDGSEREPIVLPARFPNLLVNGSSGIAVGMATNIPPHQLGEVIDALLELMKDPDMTIAELMEYLPGPDFPTGAQIIGRGGIRKAYETGRGSITLRAKAEIEQKENGKETIIVRELPYQVNKAKLIEKIAELVREKKIEGITDLRDESDRSGMRIVIEVRRDVSAHVVLNNLYKQTALQTSFGINMLALVDGQPKVLNLKQCLQHYLDHQKIVIRRRTQFELNKAEARAHILEGLRIALDHLDEVIELIRQSATVDVAKEGLMTKFQLSEKQAQAILDMRLQRLTGLEREKIEQEYAELVKLIAHLKAILADEQKVLQIIRDELLEIKEKFNDDRRTEIVNGGLETIDDEDLITRENIVVTLTHRGYIKRLPVSTYRSQRRGGRGIQGMNTNEDDFVEHLVITSTHDIVLFFTNKGKVYKAKGYEIPEFSRTAKGIPIVNLLNIEKDEVINTVIAIDQFREDAFLFFTTKQGIAKRSPLSSFANIRNHGLIAIHLHEGDELISVKLTDGHKHIIVGTKNGMLIRFPETDVRSMGRTAAGVKAITLCPGDEVVGMESLNGNEEILIVTKNGYGKRTPAPEYRIQSRGGKGIKTCNITEKNGEVVSVKTVTGEEDLMLMTASGVMIRMAVSDISVMGRNTQGVRLMRLDGENEQEYVATVAKVPKEEEKEQEQLQEE</sequence>
<dbReference type="NCBIfam" id="TIGR01063">
    <property type="entry name" value="gyrA"/>
    <property type="match status" value="1"/>
</dbReference>
<dbReference type="GO" id="GO:0003677">
    <property type="term" value="F:DNA binding"/>
    <property type="evidence" value="ECO:0007669"/>
    <property type="project" value="UniProtKB-UniRule"/>
</dbReference>
<dbReference type="InterPro" id="IPR013760">
    <property type="entry name" value="Topo_IIA-like_dom_sf"/>
</dbReference>
<dbReference type="HAMAP" id="MF_01897">
    <property type="entry name" value="GyrA"/>
    <property type="match status" value="1"/>
</dbReference>
<evidence type="ECO:0000256" key="1">
    <source>
        <dbReference type="ARBA" id="ARBA00000185"/>
    </source>
</evidence>
<dbReference type="FunFam" id="2.120.10.90:FF:000004">
    <property type="entry name" value="DNA gyrase subunit A"/>
    <property type="match status" value="1"/>
</dbReference>
<feature type="domain" description="Topo IIA-type catalytic" evidence="12">
    <location>
        <begin position="31"/>
        <end position="496"/>
    </location>
</feature>
<dbReference type="NCBIfam" id="NF004043">
    <property type="entry name" value="PRK05560.1"/>
    <property type="match status" value="1"/>
</dbReference>
<dbReference type="Gene3D" id="2.120.10.90">
    <property type="entry name" value="DNA gyrase/topoisomerase IV, subunit A, C-terminal"/>
    <property type="match status" value="1"/>
</dbReference>
<dbReference type="Pfam" id="PF03989">
    <property type="entry name" value="DNA_gyraseA_C"/>
    <property type="match status" value="6"/>
</dbReference>
<dbReference type="SUPFAM" id="SSF56719">
    <property type="entry name" value="Type II DNA topoisomerase"/>
    <property type="match status" value="1"/>
</dbReference>
<keyword evidence="3 9" id="KW-0963">Cytoplasm</keyword>
<dbReference type="PANTHER" id="PTHR43493:SF5">
    <property type="entry name" value="DNA GYRASE SUBUNIT A, CHLOROPLASTIC_MITOCHONDRIAL"/>
    <property type="match status" value="1"/>
</dbReference>
<keyword evidence="6 9" id="KW-0799">Topoisomerase</keyword>
<name>A0A0D0S3C3_9BACL</name>
<evidence type="ECO:0000313" key="13">
    <source>
        <dbReference type="EMBL" id="KIQ95421.1"/>
    </source>
</evidence>
<evidence type="ECO:0000256" key="11">
    <source>
        <dbReference type="SAM" id="Coils"/>
    </source>
</evidence>
<feature type="short sequence motif" description="GyrA-box" evidence="9">
    <location>
        <begin position="523"/>
        <end position="529"/>
    </location>
</feature>
<dbReference type="SMART" id="SM00434">
    <property type="entry name" value="TOP4c"/>
    <property type="match status" value="1"/>
</dbReference>
<dbReference type="EMBL" id="JXTH01000005">
    <property type="protein sequence ID" value="KIQ95421.1"/>
    <property type="molecule type" value="Genomic_DNA"/>
</dbReference>
<dbReference type="GO" id="GO:0009330">
    <property type="term" value="C:DNA topoisomerase type II (double strand cut, ATP-hydrolyzing) complex"/>
    <property type="evidence" value="ECO:0007669"/>
    <property type="project" value="TreeGrafter"/>
</dbReference>
<comment type="function">
    <text evidence="9">A type II topoisomerase that negatively supercoils closed circular double-stranded (ds) DNA in an ATP-dependent manner to modulate DNA topology and maintain chromosomes in an underwound state. Negative supercoiling favors strand separation, and DNA replication, transcription, recombination and repair, all of which involve strand separation. Also able to catalyze the interconversion of other topological isomers of dsDNA rings, including catenanes and knotted rings. Type II topoisomerases break and join 2 DNA strands simultaneously in an ATP-dependent manner.</text>
</comment>
<feature type="coiled-coil region" evidence="11">
    <location>
        <begin position="433"/>
        <end position="474"/>
    </location>
</feature>
<comment type="subcellular location">
    <subcellularLocation>
        <location evidence="9">Cytoplasm</location>
    </subcellularLocation>
</comment>
<dbReference type="GO" id="GO:0034335">
    <property type="term" value="F:DNA negative supercoiling activity"/>
    <property type="evidence" value="ECO:0007669"/>
    <property type="project" value="UniProtKB-ARBA"/>
</dbReference>
<dbReference type="Proteomes" id="UP000032102">
    <property type="component" value="Unassembled WGS sequence"/>
</dbReference>
<dbReference type="GO" id="GO:0006261">
    <property type="term" value="P:DNA-templated DNA replication"/>
    <property type="evidence" value="ECO:0007669"/>
    <property type="project" value="UniProtKB-UniRule"/>
</dbReference>
<protein>
    <recommendedName>
        <fullName evidence="9">DNA gyrase subunit A</fullName>
        <ecNumber evidence="9">5.6.2.2</ecNumber>
    </recommendedName>
</protein>
<keyword evidence="7 9" id="KW-0238">DNA-binding</keyword>
<dbReference type="FunFam" id="3.90.199.10:FF:000001">
    <property type="entry name" value="DNA gyrase subunit A"/>
    <property type="match status" value="1"/>
</dbReference>
<comment type="catalytic activity">
    <reaction evidence="1 9 10">
        <text>ATP-dependent breakage, passage and rejoining of double-stranded DNA.</text>
        <dbReference type="EC" id="5.6.2.2"/>
    </reaction>
</comment>
<dbReference type="GO" id="GO:0005694">
    <property type="term" value="C:chromosome"/>
    <property type="evidence" value="ECO:0007669"/>
    <property type="project" value="InterPro"/>
</dbReference>
<reference evidence="13 14" key="1">
    <citation type="submission" date="2015-01" db="EMBL/GenBank/DDBJ databases">
        <title>Draft genome of Anoxybacillus thermarum strain AF/04.</title>
        <authorList>
            <person name="Poli A."/>
            <person name="Nicolaus B."/>
            <person name="Chan K.-G."/>
            <person name="Kahar U.M."/>
            <person name="Yaakob A.S."/>
            <person name="Chan C.S."/>
            <person name="Goh K.M."/>
        </authorList>
    </citation>
    <scope>NUCLEOTIDE SEQUENCE [LARGE SCALE GENOMIC DNA]</scope>
    <source>
        <strain evidence="13 14">AF/04</strain>
    </source>
</reference>
<dbReference type="EC" id="5.6.2.2" evidence="9"/>
<dbReference type="InterPro" id="IPR050220">
    <property type="entry name" value="Type_II_DNA_Topoisomerases"/>
</dbReference>
<comment type="miscellaneous">
    <text evidence="9">Few gyrases are as efficient as E.coli at forming negative supercoils. Not all organisms have 2 type II topoisomerases; in organisms with a single type II topoisomerase this enzyme also has to decatenate newly replicated chromosomes.</text>
</comment>
<dbReference type="RefSeq" id="WP_043964318.1">
    <property type="nucleotide sequence ID" value="NZ_JXTH01000005.1"/>
</dbReference>
<evidence type="ECO:0000256" key="6">
    <source>
        <dbReference type="ARBA" id="ARBA00023029"/>
    </source>
</evidence>
<proteinExistence type="inferred from homology"/>
<keyword evidence="5 9" id="KW-0067">ATP-binding</keyword>
<dbReference type="InterPro" id="IPR013757">
    <property type="entry name" value="Topo_IIA_A_a_sf"/>
</dbReference>
<dbReference type="PANTHER" id="PTHR43493">
    <property type="entry name" value="DNA GYRASE/TOPOISOMERASE SUBUNIT A"/>
    <property type="match status" value="1"/>
</dbReference>
<dbReference type="GO" id="GO:0006265">
    <property type="term" value="P:DNA topological change"/>
    <property type="evidence" value="ECO:0007669"/>
    <property type="project" value="UniProtKB-UniRule"/>
</dbReference>
<evidence type="ECO:0000259" key="12">
    <source>
        <dbReference type="PROSITE" id="PS52040"/>
    </source>
</evidence>
<dbReference type="InterPro" id="IPR006691">
    <property type="entry name" value="GyrA/parC_rep"/>
</dbReference>
<evidence type="ECO:0000256" key="9">
    <source>
        <dbReference type="HAMAP-Rule" id="MF_01897"/>
    </source>
</evidence>
<evidence type="ECO:0000256" key="5">
    <source>
        <dbReference type="ARBA" id="ARBA00022840"/>
    </source>
</evidence>
<dbReference type="GO" id="GO:0005524">
    <property type="term" value="F:ATP binding"/>
    <property type="evidence" value="ECO:0007669"/>
    <property type="project" value="UniProtKB-UniRule"/>
</dbReference>
<evidence type="ECO:0000256" key="2">
    <source>
        <dbReference type="ARBA" id="ARBA00008263"/>
    </source>
</evidence>
<dbReference type="CDD" id="cd00187">
    <property type="entry name" value="TOP4c"/>
    <property type="match status" value="1"/>
</dbReference>
<dbReference type="InterPro" id="IPR013758">
    <property type="entry name" value="Topo_IIA_A/C_ab"/>
</dbReference>
<keyword evidence="4 9" id="KW-0547">Nucleotide-binding</keyword>
<dbReference type="NCBIfam" id="NF004044">
    <property type="entry name" value="PRK05561.1"/>
    <property type="match status" value="1"/>
</dbReference>
<evidence type="ECO:0000256" key="10">
    <source>
        <dbReference type="PROSITE-ProRule" id="PRU01384"/>
    </source>
</evidence>
<organism evidence="13 14">
    <name type="scientific">Anoxybacillus thermarum</name>
    <dbReference type="NCBI Taxonomy" id="404937"/>
    <lineage>
        <taxon>Bacteria</taxon>
        <taxon>Bacillati</taxon>
        <taxon>Bacillota</taxon>
        <taxon>Bacilli</taxon>
        <taxon>Bacillales</taxon>
        <taxon>Anoxybacillaceae</taxon>
        <taxon>Anoxybacillus</taxon>
    </lineage>
</organism>
<keyword evidence="11" id="KW-0175">Coiled coil</keyword>
<evidence type="ECO:0000256" key="8">
    <source>
        <dbReference type="ARBA" id="ARBA00023235"/>
    </source>
</evidence>
<accession>A0A0D0S3C3</accession>
<comment type="subunit">
    <text evidence="9">Heterotetramer, composed of two GyrA and two GyrB chains. In the heterotetramer, GyrA contains the active site tyrosine that forms a transient covalent intermediate with DNA, while GyrB binds cofactors and catalyzes ATP hydrolysis.</text>
</comment>
<feature type="active site" description="O-(5'-phospho-DNA)-tyrosine intermediate" evidence="9 10">
    <location>
        <position position="119"/>
    </location>
</feature>
<dbReference type="SUPFAM" id="SSF101904">
    <property type="entry name" value="GyrA/ParC C-terminal domain-like"/>
    <property type="match status" value="1"/>
</dbReference>
<dbReference type="Pfam" id="PF00521">
    <property type="entry name" value="DNA_topoisoIV"/>
    <property type="match status" value="1"/>
</dbReference>
<dbReference type="FunFam" id="1.10.268.10:FF:000001">
    <property type="entry name" value="DNA gyrase subunit A"/>
    <property type="match status" value="1"/>
</dbReference>
<evidence type="ECO:0000256" key="4">
    <source>
        <dbReference type="ARBA" id="ARBA00022741"/>
    </source>
</evidence>
<comment type="similarity">
    <text evidence="2 9">Belongs to the type II topoisomerase GyrA/ParC subunit family.</text>
</comment>
<evidence type="ECO:0000256" key="3">
    <source>
        <dbReference type="ARBA" id="ARBA00022490"/>
    </source>
</evidence>
<dbReference type="Gene3D" id="1.10.268.10">
    <property type="entry name" value="Topoisomerase, domain 3"/>
    <property type="match status" value="1"/>
</dbReference>
<gene>
    <name evidence="9" type="primary">gyrA</name>
    <name evidence="13" type="ORF">LH47_00383</name>
</gene>
<dbReference type="AlphaFoldDB" id="A0A0D0S3C3"/>
<evidence type="ECO:0000256" key="7">
    <source>
        <dbReference type="ARBA" id="ARBA00023125"/>
    </source>
</evidence>
<evidence type="ECO:0000313" key="14">
    <source>
        <dbReference type="Proteomes" id="UP000032102"/>
    </source>
</evidence>